<dbReference type="SUPFAM" id="SSF100939">
    <property type="entry name" value="SPOC domain-like"/>
    <property type="match status" value="1"/>
</dbReference>
<evidence type="ECO:0000313" key="3">
    <source>
        <dbReference type="Proteomes" id="UP001201163"/>
    </source>
</evidence>
<keyword evidence="1" id="KW-0472">Membrane</keyword>
<dbReference type="Proteomes" id="UP001201163">
    <property type="component" value="Unassembled WGS sequence"/>
</dbReference>
<gene>
    <name evidence="2" type="ORF">EDB92DRAFT_1803790</name>
</gene>
<keyword evidence="1" id="KW-0812">Transmembrane</keyword>
<keyword evidence="3" id="KW-1185">Reference proteome</keyword>
<protein>
    <submittedName>
        <fullName evidence="2">Uncharacterized protein</fullName>
    </submittedName>
</protein>
<name>A0AAD4LA52_9AGAM</name>
<dbReference type="InterPro" id="IPR016194">
    <property type="entry name" value="SPOC-like_C_dom_sf"/>
</dbReference>
<comment type="caution">
    <text evidence="2">The sequence shown here is derived from an EMBL/GenBank/DDBJ whole genome shotgun (WGS) entry which is preliminary data.</text>
</comment>
<feature type="non-terminal residue" evidence="2">
    <location>
        <position position="286"/>
    </location>
</feature>
<accession>A0AAD4LA52</accession>
<organism evidence="2 3">
    <name type="scientific">Lactarius akahatsu</name>
    <dbReference type="NCBI Taxonomy" id="416441"/>
    <lineage>
        <taxon>Eukaryota</taxon>
        <taxon>Fungi</taxon>
        <taxon>Dikarya</taxon>
        <taxon>Basidiomycota</taxon>
        <taxon>Agaricomycotina</taxon>
        <taxon>Agaricomycetes</taxon>
        <taxon>Russulales</taxon>
        <taxon>Russulaceae</taxon>
        <taxon>Lactarius</taxon>
    </lineage>
</organism>
<evidence type="ECO:0000313" key="2">
    <source>
        <dbReference type="EMBL" id="KAH8983507.1"/>
    </source>
</evidence>
<proteinExistence type="predicted"/>
<evidence type="ECO:0000256" key="1">
    <source>
        <dbReference type="SAM" id="Phobius"/>
    </source>
</evidence>
<reference evidence="2" key="1">
    <citation type="submission" date="2022-01" db="EMBL/GenBank/DDBJ databases">
        <title>Comparative genomics reveals a dynamic genome evolution in the ectomycorrhizal milk-cap (Lactarius) mushrooms.</title>
        <authorList>
            <consortium name="DOE Joint Genome Institute"/>
            <person name="Lebreton A."/>
            <person name="Tang N."/>
            <person name="Kuo A."/>
            <person name="LaButti K."/>
            <person name="Drula E."/>
            <person name="Barry K."/>
            <person name="Clum A."/>
            <person name="Lipzen A."/>
            <person name="Mousain D."/>
            <person name="Ng V."/>
            <person name="Wang R."/>
            <person name="Wang X."/>
            <person name="Dai Y."/>
            <person name="Henrissat B."/>
            <person name="Grigoriev I.V."/>
            <person name="Guerin-Laguette A."/>
            <person name="Yu F."/>
            <person name="Martin F.M."/>
        </authorList>
    </citation>
    <scope>NUCLEOTIDE SEQUENCE</scope>
    <source>
        <strain evidence="2">QP</strain>
    </source>
</reference>
<feature type="transmembrane region" description="Helical" evidence="1">
    <location>
        <begin position="40"/>
        <end position="63"/>
    </location>
</feature>
<dbReference type="EMBL" id="JAKELL010000087">
    <property type="protein sequence ID" value="KAH8983507.1"/>
    <property type="molecule type" value="Genomic_DNA"/>
</dbReference>
<dbReference type="Gene3D" id="2.40.290.10">
    <property type="match status" value="1"/>
</dbReference>
<dbReference type="AlphaFoldDB" id="A0AAD4LA52"/>
<keyword evidence="1" id="KW-1133">Transmembrane helix</keyword>
<sequence length="286" mass="31658">NVLITDTSSEDGSDLLPPTLSINRIEESLDQMRFYESAKWALFSIPFELAGGLVIGILGYGLVSEQKRGAYKCFVDLGDKMNSRTTYVDEEQEAEIDKGGVQFGMTLGATVEDEDTEEHRFGTRSMGAGRRVSTIVPLYFHFLMSPDEFPSLTLRSSTPGDVFPHSKPRAWTQAPQFRRSLQALTRRNASLALCALLPQEKSQREMWAKPSGFRLILLPFVDDIRATPIEGFRGKPHPLPLAIPLVWAVARAVTAGKSVEFQARVQERHLPARLLPAGGSRLSSPG</sequence>